<evidence type="ECO:0000256" key="1">
    <source>
        <dbReference type="ARBA" id="ARBA00023015"/>
    </source>
</evidence>
<dbReference type="SMART" id="SM00344">
    <property type="entry name" value="HTH_ASNC"/>
    <property type="match status" value="1"/>
</dbReference>
<evidence type="ECO:0000256" key="3">
    <source>
        <dbReference type="ARBA" id="ARBA00023163"/>
    </source>
</evidence>
<dbReference type="InterPro" id="IPR019888">
    <property type="entry name" value="Tscrpt_reg_AsnC-like"/>
</dbReference>
<dbReference type="Gene3D" id="1.10.10.10">
    <property type="entry name" value="Winged helix-like DNA-binding domain superfamily/Winged helix DNA-binding domain"/>
    <property type="match status" value="1"/>
</dbReference>
<dbReference type="GO" id="GO:0006355">
    <property type="term" value="P:regulation of DNA-templated transcription"/>
    <property type="evidence" value="ECO:0007669"/>
    <property type="project" value="UniProtKB-ARBA"/>
</dbReference>
<dbReference type="CDD" id="cd00090">
    <property type="entry name" value="HTH_ARSR"/>
    <property type="match status" value="1"/>
</dbReference>
<dbReference type="InterPro" id="IPR036388">
    <property type="entry name" value="WH-like_DNA-bd_sf"/>
</dbReference>
<dbReference type="Pfam" id="PF01037">
    <property type="entry name" value="AsnC_trans_reg"/>
    <property type="match status" value="1"/>
</dbReference>
<dbReference type="PANTHER" id="PTHR30154">
    <property type="entry name" value="LEUCINE-RESPONSIVE REGULATORY PROTEIN"/>
    <property type="match status" value="1"/>
</dbReference>
<dbReference type="STRING" id="254406.SAMN04488042_11244"/>
<keyword evidence="6" id="KW-1185">Reference proteome</keyword>
<dbReference type="AlphaFoldDB" id="A0A1I4SUS6"/>
<keyword evidence="1" id="KW-0805">Transcription regulation</keyword>
<dbReference type="InterPro" id="IPR000485">
    <property type="entry name" value="AsnC-type_HTH_dom"/>
</dbReference>
<reference evidence="5 6" key="1">
    <citation type="submission" date="2016-10" db="EMBL/GenBank/DDBJ databases">
        <authorList>
            <person name="de Groot N.N."/>
        </authorList>
    </citation>
    <scope>NUCLEOTIDE SEQUENCE [LARGE SCALE GENOMIC DNA]</scope>
    <source>
        <strain evidence="5 6">DSM 15283</strain>
    </source>
</reference>
<dbReference type="InterPro" id="IPR019887">
    <property type="entry name" value="Tscrpt_reg_AsnC/Lrp_C"/>
</dbReference>
<evidence type="ECO:0000313" key="6">
    <source>
        <dbReference type="Proteomes" id="UP000199144"/>
    </source>
</evidence>
<dbReference type="PANTHER" id="PTHR30154:SF34">
    <property type="entry name" value="TRANSCRIPTIONAL REGULATOR AZLB"/>
    <property type="match status" value="1"/>
</dbReference>
<dbReference type="GO" id="GO:0005829">
    <property type="term" value="C:cytosol"/>
    <property type="evidence" value="ECO:0007669"/>
    <property type="project" value="TreeGrafter"/>
</dbReference>
<dbReference type="SUPFAM" id="SSF54909">
    <property type="entry name" value="Dimeric alpha+beta barrel"/>
    <property type="match status" value="1"/>
</dbReference>
<gene>
    <name evidence="5" type="ORF">SAMN04488042_11244</name>
</gene>
<dbReference type="PRINTS" id="PR00033">
    <property type="entry name" value="HTHASNC"/>
</dbReference>
<dbReference type="Gene3D" id="3.30.70.920">
    <property type="match status" value="1"/>
</dbReference>
<dbReference type="GO" id="GO:0043200">
    <property type="term" value="P:response to amino acid"/>
    <property type="evidence" value="ECO:0007669"/>
    <property type="project" value="TreeGrafter"/>
</dbReference>
<evidence type="ECO:0000313" key="5">
    <source>
        <dbReference type="EMBL" id="SFM68204.1"/>
    </source>
</evidence>
<proteinExistence type="predicted"/>
<sequence>MQLDAKDRRLLALIERDSRLSNAELAEQVGMSTSACWRRIKAFEEAGLIDGYGARLRPEKLGLGFHAIVHVQLTRHDKPALKRFIEVIPNRPEVRDCFATTGAADYHLRIRCTDIDAYNRFLEDVLFTLPAVRSAQTNVILRDLKSR</sequence>
<dbReference type="SUPFAM" id="SSF46785">
    <property type="entry name" value="Winged helix' DNA-binding domain"/>
    <property type="match status" value="1"/>
</dbReference>
<feature type="domain" description="HTH asnC-type" evidence="4">
    <location>
        <begin position="3"/>
        <end position="64"/>
    </location>
</feature>
<keyword evidence="2 5" id="KW-0238">DNA-binding</keyword>
<evidence type="ECO:0000256" key="2">
    <source>
        <dbReference type="ARBA" id="ARBA00023125"/>
    </source>
</evidence>
<dbReference type="Pfam" id="PF13412">
    <property type="entry name" value="HTH_24"/>
    <property type="match status" value="1"/>
</dbReference>
<dbReference type="GO" id="GO:0043565">
    <property type="term" value="F:sequence-specific DNA binding"/>
    <property type="evidence" value="ECO:0007669"/>
    <property type="project" value="InterPro"/>
</dbReference>
<organism evidence="5 6">
    <name type="scientific">Shimia aestuarii</name>
    <dbReference type="NCBI Taxonomy" id="254406"/>
    <lineage>
        <taxon>Bacteria</taxon>
        <taxon>Pseudomonadati</taxon>
        <taxon>Pseudomonadota</taxon>
        <taxon>Alphaproteobacteria</taxon>
        <taxon>Rhodobacterales</taxon>
        <taxon>Roseobacteraceae</taxon>
    </lineage>
</organism>
<dbReference type="InterPro" id="IPR036390">
    <property type="entry name" value="WH_DNA-bd_sf"/>
</dbReference>
<protein>
    <submittedName>
        <fullName evidence="5">DNA-binding transcriptional regulator, Lrp family</fullName>
    </submittedName>
</protein>
<dbReference type="RefSeq" id="WP_093096553.1">
    <property type="nucleotide sequence ID" value="NZ_FOTQ01000012.1"/>
</dbReference>
<dbReference type="Proteomes" id="UP000199144">
    <property type="component" value="Unassembled WGS sequence"/>
</dbReference>
<dbReference type="PROSITE" id="PS50956">
    <property type="entry name" value="HTH_ASNC_2"/>
    <property type="match status" value="1"/>
</dbReference>
<dbReference type="InterPro" id="IPR011991">
    <property type="entry name" value="ArsR-like_HTH"/>
</dbReference>
<dbReference type="OrthoDB" id="9802341at2"/>
<keyword evidence="3" id="KW-0804">Transcription</keyword>
<dbReference type="InterPro" id="IPR011008">
    <property type="entry name" value="Dimeric_a/b-barrel"/>
</dbReference>
<accession>A0A1I4SUS6</accession>
<evidence type="ECO:0000259" key="4">
    <source>
        <dbReference type="PROSITE" id="PS50956"/>
    </source>
</evidence>
<dbReference type="EMBL" id="FOTQ01000012">
    <property type="protein sequence ID" value="SFM68204.1"/>
    <property type="molecule type" value="Genomic_DNA"/>
</dbReference>
<name>A0A1I4SUS6_9RHOB</name>